<protein>
    <submittedName>
        <fullName evidence="4">Fumarylacetoacetate hydrolase family protein</fullName>
    </submittedName>
</protein>
<dbReference type="SUPFAM" id="SSF56529">
    <property type="entry name" value="FAH"/>
    <property type="match status" value="1"/>
</dbReference>
<evidence type="ECO:0000256" key="1">
    <source>
        <dbReference type="ARBA" id="ARBA00010211"/>
    </source>
</evidence>
<gene>
    <name evidence="4" type="ORF">ACFSCW_05110</name>
</gene>
<keyword evidence="5" id="KW-1185">Reference proteome</keyword>
<comment type="similarity">
    <text evidence="1">Belongs to the FAH family.</text>
</comment>
<keyword evidence="4" id="KW-0378">Hydrolase</keyword>
<dbReference type="Proteomes" id="UP001597115">
    <property type="component" value="Unassembled WGS sequence"/>
</dbReference>
<organism evidence="4 5">
    <name type="scientific">Sphingomonas tabacisoli</name>
    <dbReference type="NCBI Taxonomy" id="2249466"/>
    <lineage>
        <taxon>Bacteria</taxon>
        <taxon>Pseudomonadati</taxon>
        <taxon>Pseudomonadota</taxon>
        <taxon>Alphaproteobacteria</taxon>
        <taxon>Sphingomonadales</taxon>
        <taxon>Sphingomonadaceae</taxon>
        <taxon>Sphingomonas</taxon>
    </lineage>
</organism>
<dbReference type="InterPro" id="IPR036663">
    <property type="entry name" value="Fumarylacetoacetase_C_sf"/>
</dbReference>
<evidence type="ECO:0000313" key="5">
    <source>
        <dbReference type="Proteomes" id="UP001597115"/>
    </source>
</evidence>
<dbReference type="PANTHER" id="PTHR42796:SF4">
    <property type="entry name" value="FUMARYLACETOACETATE HYDROLASE DOMAIN-CONTAINING PROTEIN 2A"/>
    <property type="match status" value="1"/>
</dbReference>
<dbReference type="GO" id="GO:0016787">
    <property type="term" value="F:hydrolase activity"/>
    <property type="evidence" value="ECO:0007669"/>
    <property type="project" value="UniProtKB-KW"/>
</dbReference>
<dbReference type="InterPro" id="IPR051121">
    <property type="entry name" value="FAH"/>
</dbReference>
<dbReference type="RefSeq" id="WP_380887551.1">
    <property type="nucleotide sequence ID" value="NZ_JBHUDY010000001.1"/>
</dbReference>
<evidence type="ECO:0000313" key="4">
    <source>
        <dbReference type="EMBL" id="MFD1611178.1"/>
    </source>
</evidence>
<dbReference type="PANTHER" id="PTHR42796">
    <property type="entry name" value="FUMARYLACETOACETATE HYDROLASE DOMAIN-CONTAINING PROTEIN 2A-RELATED"/>
    <property type="match status" value="1"/>
</dbReference>
<dbReference type="Gene3D" id="3.90.850.10">
    <property type="entry name" value="Fumarylacetoacetase-like, C-terminal domain"/>
    <property type="match status" value="1"/>
</dbReference>
<keyword evidence="2" id="KW-0479">Metal-binding</keyword>
<reference evidence="5" key="1">
    <citation type="journal article" date="2019" name="Int. J. Syst. Evol. Microbiol.">
        <title>The Global Catalogue of Microorganisms (GCM) 10K type strain sequencing project: providing services to taxonomists for standard genome sequencing and annotation.</title>
        <authorList>
            <consortium name="The Broad Institute Genomics Platform"/>
            <consortium name="The Broad Institute Genome Sequencing Center for Infectious Disease"/>
            <person name="Wu L."/>
            <person name="Ma J."/>
        </authorList>
    </citation>
    <scope>NUCLEOTIDE SEQUENCE [LARGE SCALE GENOMIC DNA]</scope>
    <source>
        <strain evidence="5">CGMCC 1.16275</strain>
    </source>
</reference>
<name>A0ABW4I174_9SPHN</name>
<dbReference type="EMBL" id="JBHUDY010000001">
    <property type="protein sequence ID" value="MFD1611178.1"/>
    <property type="molecule type" value="Genomic_DNA"/>
</dbReference>
<evidence type="ECO:0000256" key="2">
    <source>
        <dbReference type="ARBA" id="ARBA00022723"/>
    </source>
</evidence>
<proteinExistence type="inferred from homology"/>
<dbReference type="InterPro" id="IPR011234">
    <property type="entry name" value="Fumarylacetoacetase-like_C"/>
</dbReference>
<feature type="domain" description="Fumarylacetoacetase-like C-terminal" evidence="3">
    <location>
        <begin position="72"/>
        <end position="277"/>
    </location>
</feature>
<evidence type="ECO:0000259" key="3">
    <source>
        <dbReference type="Pfam" id="PF01557"/>
    </source>
</evidence>
<dbReference type="Pfam" id="PF01557">
    <property type="entry name" value="FAA_hydrolase"/>
    <property type="match status" value="1"/>
</dbReference>
<sequence length="283" mass="30455">MKLLRYGPRGAEKPGLLDSEGRIRDLSGTVADIDPAVLASGLDAIRQLDPATLPLVSGDVRLAEPVGNVGKFLCIGLNYRDHAAESGMAIPTEPILFTKATSAIIGPNDEVLIPPTSRKSDWEVELGVVIGKEARYVPREKALDHVAGLCVVNDLSEREYQLERGGQWDKGKGCDTFGPFGPYLVTLDEVADINALGLWLEINGERMQTGTTADLIFDVPFLVHYVSQFMSLQPGDIISTGTPAGVGMGMKPPRFLEEGDVITLGIDGLGEQRQQVRRSVCGA</sequence>
<accession>A0ABW4I174</accession>
<comment type="caution">
    <text evidence="4">The sequence shown here is derived from an EMBL/GenBank/DDBJ whole genome shotgun (WGS) entry which is preliminary data.</text>
</comment>